<dbReference type="InterPro" id="IPR058031">
    <property type="entry name" value="AAA_lid_NorR"/>
</dbReference>
<organism evidence="8 9">
    <name type="scientific">Desulfuromonas soudanensis</name>
    <dbReference type="NCBI Taxonomy" id="1603606"/>
    <lineage>
        <taxon>Bacteria</taxon>
        <taxon>Pseudomonadati</taxon>
        <taxon>Thermodesulfobacteriota</taxon>
        <taxon>Desulfuromonadia</taxon>
        <taxon>Desulfuromonadales</taxon>
        <taxon>Desulfuromonadaceae</taxon>
        <taxon>Desulfuromonas</taxon>
    </lineage>
</organism>
<dbReference type="InterPro" id="IPR025943">
    <property type="entry name" value="Sigma_54_int_dom_ATP-bd_2"/>
</dbReference>
<dbReference type="OrthoDB" id="9814761at2"/>
<dbReference type="KEGG" id="des:DSOUD_0303"/>
<dbReference type="SMART" id="SM00382">
    <property type="entry name" value="AAA"/>
    <property type="match status" value="1"/>
</dbReference>
<dbReference type="AlphaFoldDB" id="A0A0M5IV83"/>
<dbReference type="PROSITE" id="PS00676">
    <property type="entry name" value="SIGMA54_INTERACT_2"/>
    <property type="match status" value="1"/>
</dbReference>
<sequence length="590" mass="65574">MQFAELVRKTEFDFASLLDNQESWIVVLDAEQRVVDCNGGCRRILGLEPAELIGKRIAEEVRLGHLAGLLARGHCFRSQPLLIADRKLICQHVPRIENGRHCGGVLAVSLDFLPFDDISQVDLDDVVRSLSAVMDLAYEGTILVDPEGTIVLVNQAFADALGARAQDMVGKHILKAYPNSKLSRLPVVMQTGMAEIGWPHVLNGREVVVCRYPLVRNGVPIGALGKIIFQDVQEVIRMADKFQAMTRTIQQSTPQVTKLGDFSYDINSIVGHSKVMKSLRETILRVAERSSNILLMGESGTGKELFAHAIHAASKRRHGPFIKMNCAAIPEHLLESELFGYVDGAFTGAKRGGQIGKFELAHNGTIFLDEISDMTLQMQAKLLRILQEKELTPLGSNASKRVDVRIIAATNVKLEEQVSKGKFREDLYYRLNVMALFIPPLRERTEDIYFLVSHFVESYNTEFGLEIEGLEPEAWTILKGYEYPGNIRELRNVIESAFNVVVGPRIRREDLPPHLRQVGGSTAAAATSAGGDSFLDELGRRPLSEIMDSLERRLLERALQNVSGNKLQAASLLGISRPGFYKKLAKLRIS</sequence>
<dbReference type="InterPro" id="IPR025662">
    <property type="entry name" value="Sigma_54_int_dom_ATP-bd_1"/>
</dbReference>
<evidence type="ECO:0000256" key="2">
    <source>
        <dbReference type="ARBA" id="ARBA00022840"/>
    </source>
</evidence>
<dbReference type="GO" id="GO:0006355">
    <property type="term" value="P:regulation of DNA-templated transcription"/>
    <property type="evidence" value="ECO:0007669"/>
    <property type="project" value="InterPro"/>
</dbReference>
<dbReference type="STRING" id="1603606.DSOUD_0303"/>
<dbReference type="PANTHER" id="PTHR32071:SF57">
    <property type="entry name" value="C4-DICARBOXYLATE TRANSPORT TRANSCRIPTIONAL REGULATORY PROTEIN DCTD"/>
    <property type="match status" value="1"/>
</dbReference>
<dbReference type="PANTHER" id="PTHR32071">
    <property type="entry name" value="TRANSCRIPTIONAL REGULATORY PROTEIN"/>
    <property type="match status" value="1"/>
</dbReference>
<dbReference type="CDD" id="cd00009">
    <property type="entry name" value="AAA"/>
    <property type="match status" value="1"/>
</dbReference>
<evidence type="ECO:0000313" key="8">
    <source>
        <dbReference type="EMBL" id="ALC15098.1"/>
    </source>
</evidence>
<proteinExistence type="predicted"/>
<evidence type="ECO:0000256" key="5">
    <source>
        <dbReference type="ARBA" id="ARBA00023163"/>
    </source>
</evidence>
<dbReference type="PROSITE" id="PS00675">
    <property type="entry name" value="SIGMA54_INTERACT_1"/>
    <property type="match status" value="1"/>
</dbReference>
<dbReference type="InterPro" id="IPR013767">
    <property type="entry name" value="PAS_fold"/>
</dbReference>
<dbReference type="NCBIfam" id="TIGR00229">
    <property type="entry name" value="sensory_box"/>
    <property type="match status" value="1"/>
</dbReference>
<keyword evidence="3" id="KW-0805">Transcription regulation</keyword>
<dbReference type="FunFam" id="3.40.50.300:FF:000006">
    <property type="entry name" value="DNA-binding transcriptional regulator NtrC"/>
    <property type="match status" value="1"/>
</dbReference>
<dbReference type="PROSITE" id="PS50112">
    <property type="entry name" value="PAS"/>
    <property type="match status" value="2"/>
</dbReference>
<dbReference type="EMBL" id="CP010802">
    <property type="protein sequence ID" value="ALC15098.1"/>
    <property type="molecule type" value="Genomic_DNA"/>
</dbReference>
<dbReference type="Pfam" id="PF00158">
    <property type="entry name" value="Sigma54_activat"/>
    <property type="match status" value="1"/>
</dbReference>
<feature type="domain" description="PAS" evidence="7">
    <location>
        <begin position="126"/>
        <end position="174"/>
    </location>
</feature>
<dbReference type="PATRIC" id="fig|1603606.3.peg.328"/>
<dbReference type="Gene3D" id="3.40.50.300">
    <property type="entry name" value="P-loop containing nucleotide triphosphate hydrolases"/>
    <property type="match status" value="1"/>
</dbReference>
<dbReference type="GO" id="GO:0005524">
    <property type="term" value="F:ATP binding"/>
    <property type="evidence" value="ECO:0007669"/>
    <property type="project" value="UniProtKB-KW"/>
</dbReference>
<dbReference type="InterPro" id="IPR035965">
    <property type="entry name" value="PAS-like_dom_sf"/>
</dbReference>
<dbReference type="Pfam" id="PF02954">
    <property type="entry name" value="HTH_8"/>
    <property type="match status" value="1"/>
</dbReference>
<dbReference type="Pfam" id="PF00989">
    <property type="entry name" value="PAS"/>
    <property type="match status" value="1"/>
</dbReference>
<reference evidence="8 9" key="1">
    <citation type="submission" date="2015-07" db="EMBL/GenBank/DDBJ databases">
        <title>Isolation and Genomic Characterization of a Novel Halophilic Metal-Reducing Deltaproteobacterium from the Deep Subsurface.</title>
        <authorList>
            <person name="Badalamenti J.P."/>
            <person name="Summers Z.M."/>
            <person name="Gralnick J.A."/>
            <person name="Bond D.R."/>
        </authorList>
    </citation>
    <scope>NUCLEOTIDE SEQUENCE [LARGE SCALE GENOMIC DNA]</scope>
    <source>
        <strain evidence="8 9">WTL</strain>
    </source>
</reference>
<dbReference type="InterPro" id="IPR009057">
    <property type="entry name" value="Homeodomain-like_sf"/>
</dbReference>
<keyword evidence="4" id="KW-0238">DNA-binding</keyword>
<keyword evidence="2" id="KW-0067">ATP-binding</keyword>
<keyword evidence="9" id="KW-1185">Reference proteome</keyword>
<dbReference type="InterPro" id="IPR002078">
    <property type="entry name" value="Sigma_54_int"/>
</dbReference>
<dbReference type="GO" id="GO:0043565">
    <property type="term" value="F:sequence-specific DNA binding"/>
    <property type="evidence" value="ECO:0007669"/>
    <property type="project" value="InterPro"/>
</dbReference>
<keyword evidence="5" id="KW-0804">Transcription</keyword>
<gene>
    <name evidence="8" type="ORF">DSOUD_0303</name>
</gene>
<evidence type="ECO:0000256" key="1">
    <source>
        <dbReference type="ARBA" id="ARBA00022741"/>
    </source>
</evidence>
<protein>
    <submittedName>
        <fullName evidence="8">Fis family transcriptional regulator</fullName>
    </submittedName>
</protein>
<dbReference type="CDD" id="cd00130">
    <property type="entry name" value="PAS"/>
    <property type="match status" value="2"/>
</dbReference>
<accession>A0A0M5IV83</accession>
<dbReference type="InterPro" id="IPR002197">
    <property type="entry name" value="HTH_Fis"/>
</dbReference>
<dbReference type="Proteomes" id="UP000057158">
    <property type="component" value="Chromosome"/>
</dbReference>
<dbReference type="PROSITE" id="PS00688">
    <property type="entry name" value="SIGMA54_INTERACT_3"/>
    <property type="match status" value="1"/>
</dbReference>
<feature type="domain" description="PAS" evidence="7">
    <location>
        <begin position="10"/>
        <end position="61"/>
    </location>
</feature>
<dbReference type="Gene3D" id="1.10.8.60">
    <property type="match status" value="1"/>
</dbReference>
<dbReference type="InterPro" id="IPR013656">
    <property type="entry name" value="PAS_4"/>
</dbReference>
<dbReference type="RefSeq" id="WP_082351000.1">
    <property type="nucleotide sequence ID" value="NZ_CP010802.1"/>
</dbReference>
<dbReference type="Gene3D" id="3.30.450.20">
    <property type="entry name" value="PAS domain"/>
    <property type="match status" value="2"/>
</dbReference>
<keyword evidence="1" id="KW-0547">Nucleotide-binding</keyword>
<dbReference type="SMART" id="SM00091">
    <property type="entry name" value="PAS"/>
    <property type="match status" value="2"/>
</dbReference>
<evidence type="ECO:0000313" key="9">
    <source>
        <dbReference type="Proteomes" id="UP000057158"/>
    </source>
</evidence>
<name>A0A0M5IV83_9BACT</name>
<evidence type="ECO:0000259" key="6">
    <source>
        <dbReference type="PROSITE" id="PS50045"/>
    </source>
</evidence>
<evidence type="ECO:0000256" key="4">
    <source>
        <dbReference type="ARBA" id="ARBA00023125"/>
    </source>
</evidence>
<dbReference type="PRINTS" id="PR01590">
    <property type="entry name" value="HTHFIS"/>
</dbReference>
<evidence type="ECO:0000256" key="3">
    <source>
        <dbReference type="ARBA" id="ARBA00023015"/>
    </source>
</evidence>
<dbReference type="SUPFAM" id="SSF55785">
    <property type="entry name" value="PYP-like sensor domain (PAS domain)"/>
    <property type="match status" value="2"/>
</dbReference>
<dbReference type="InterPro" id="IPR000014">
    <property type="entry name" value="PAS"/>
</dbReference>
<dbReference type="Pfam" id="PF25601">
    <property type="entry name" value="AAA_lid_14"/>
    <property type="match status" value="1"/>
</dbReference>
<feature type="domain" description="Sigma-54 factor interaction" evidence="6">
    <location>
        <begin position="269"/>
        <end position="499"/>
    </location>
</feature>
<dbReference type="SUPFAM" id="SSF46689">
    <property type="entry name" value="Homeodomain-like"/>
    <property type="match status" value="1"/>
</dbReference>
<dbReference type="Gene3D" id="1.10.10.60">
    <property type="entry name" value="Homeodomain-like"/>
    <property type="match status" value="1"/>
</dbReference>
<dbReference type="SUPFAM" id="SSF52540">
    <property type="entry name" value="P-loop containing nucleoside triphosphate hydrolases"/>
    <property type="match status" value="1"/>
</dbReference>
<dbReference type="InterPro" id="IPR025944">
    <property type="entry name" value="Sigma_54_int_dom_CS"/>
</dbReference>
<dbReference type="InterPro" id="IPR027417">
    <property type="entry name" value="P-loop_NTPase"/>
</dbReference>
<dbReference type="Pfam" id="PF08448">
    <property type="entry name" value="PAS_4"/>
    <property type="match status" value="1"/>
</dbReference>
<evidence type="ECO:0000259" key="7">
    <source>
        <dbReference type="PROSITE" id="PS50112"/>
    </source>
</evidence>
<dbReference type="InterPro" id="IPR003593">
    <property type="entry name" value="AAA+_ATPase"/>
</dbReference>
<dbReference type="PROSITE" id="PS50045">
    <property type="entry name" value="SIGMA54_INTERACT_4"/>
    <property type="match status" value="1"/>
</dbReference>